<sequence>MKTHLDRDGDSEMLSSSESSGSSAAINPIPQTPTDLALNTPQASQQHQQSTAAAAIGLDGGLLTPGAGGVGSGGSSSIYPITESTSAAADEAAPSTMSVDDQSSPTQAKSEEALILEGEPGASWNTAKAQEEYQQMMTMVTDRDFSLNEFGDPFDDRDMEMGDKLI</sequence>
<name>A0ACB8UWJ2_9EURO</name>
<gene>
    <name evidence="1" type="ORF">LOY88_003458</name>
</gene>
<organism evidence="1">
    <name type="scientific">Ophidiomyces ophidiicola</name>
    <dbReference type="NCBI Taxonomy" id="1387563"/>
    <lineage>
        <taxon>Eukaryota</taxon>
        <taxon>Fungi</taxon>
        <taxon>Dikarya</taxon>
        <taxon>Ascomycota</taxon>
        <taxon>Pezizomycotina</taxon>
        <taxon>Eurotiomycetes</taxon>
        <taxon>Eurotiomycetidae</taxon>
        <taxon>Onygenales</taxon>
        <taxon>Onygenaceae</taxon>
        <taxon>Ophidiomyces</taxon>
    </lineage>
</organism>
<comment type="caution">
    <text evidence="1">The sequence shown here is derived from an EMBL/GenBank/DDBJ whole genome shotgun (WGS) entry which is preliminary data.</text>
</comment>
<proteinExistence type="predicted"/>
<evidence type="ECO:0000313" key="1">
    <source>
        <dbReference type="EMBL" id="KAI2386737.1"/>
    </source>
</evidence>
<dbReference type="EMBL" id="JALBCA010000045">
    <property type="protein sequence ID" value="KAI2386737.1"/>
    <property type="molecule type" value="Genomic_DNA"/>
</dbReference>
<reference evidence="1" key="1">
    <citation type="journal article" date="2022" name="bioRxiv">
        <title>Population genetic analysis of Ophidiomyces ophidiicola, the causative agent of snake fungal disease, indicates recent introductions to the USA.</title>
        <authorList>
            <person name="Ladner J.T."/>
            <person name="Palmer J.M."/>
            <person name="Ettinger C.L."/>
            <person name="Stajich J.E."/>
            <person name="Farrell T.M."/>
            <person name="Glorioso B.M."/>
            <person name="Lawson B."/>
            <person name="Price S.J."/>
            <person name="Stengle A.G."/>
            <person name="Grear D.A."/>
            <person name="Lorch J.M."/>
        </authorList>
    </citation>
    <scope>NUCLEOTIDE SEQUENCE</scope>
    <source>
        <strain evidence="1">NWHC 24266-5</strain>
    </source>
</reference>
<protein>
    <submittedName>
        <fullName evidence="1">Uncharacterized protein</fullName>
    </submittedName>
</protein>
<accession>A0ACB8UWJ2</accession>